<keyword evidence="5" id="KW-0479">Metal-binding</keyword>
<dbReference type="EMBL" id="JBBBZM010000079">
    <property type="protein sequence ID" value="KAL0635037.1"/>
    <property type="molecule type" value="Genomic_DNA"/>
</dbReference>
<evidence type="ECO:0000256" key="8">
    <source>
        <dbReference type="ARBA" id="ARBA00022833"/>
    </source>
</evidence>
<evidence type="ECO:0000256" key="6">
    <source>
        <dbReference type="ARBA" id="ARBA00022759"/>
    </source>
</evidence>
<keyword evidence="7" id="KW-0378">Hydrolase</keyword>
<reference evidence="9 10" key="1">
    <citation type="submission" date="2024-02" db="EMBL/GenBank/DDBJ databases">
        <title>Discinaceae phylogenomics.</title>
        <authorList>
            <person name="Dirks A.C."/>
            <person name="James T.Y."/>
        </authorList>
    </citation>
    <scope>NUCLEOTIDE SEQUENCE [LARGE SCALE GENOMIC DNA]</scope>
    <source>
        <strain evidence="9 10">ACD0624</strain>
    </source>
</reference>
<proteinExistence type="inferred from homology"/>
<evidence type="ECO:0008006" key="11">
    <source>
        <dbReference type="Google" id="ProtNLM"/>
    </source>
</evidence>
<dbReference type="PANTHER" id="PTHR46018">
    <property type="entry name" value="ZINC PHOSPHODIESTERASE ELAC PROTEIN 1"/>
    <property type="match status" value="1"/>
</dbReference>
<keyword evidence="10" id="KW-1185">Reference proteome</keyword>
<evidence type="ECO:0000256" key="5">
    <source>
        <dbReference type="ARBA" id="ARBA00022723"/>
    </source>
</evidence>
<evidence type="ECO:0000313" key="9">
    <source>
        <dbReference type="EMBL" id="KAL0635037.1"/>
    </source>
</evidence>
<keyword evidence="4" id="KW-0540">Nuclease</keyword>
<dbReference type="Pfam" id="PF23023">
    <property type="entry name" value="Anti-Pycsar_Apyc1"/>
    <property type="match status" value="1"/>
</dbReference>
<dbReference type="PANTHER" id="PTHR46018:SF2">
    <property type="entry name" value="ZINC PHOSPHODIESTERASE ELAC PROTEIN 1"/>
    <property type="match status" value="1"/>
</dbReference>
<dbReference type="Gene3D" id="3.60.15.10">
    <property type="entry name" value="Ribonuclease Z/Hydroxyacylglutathione hydrolase-like"/>
    <property type="match status" value="1"/>
</dbReference>
<comment type="subunit">
    <text evidence="2">Homodimer.</text>
</comment>
<comment type="caution">
    <text evidence="9">The sequence shown here is derived from an EMBL/GenBank/DDBJ whole genome shotgun (WGS) entry which is preliminary data.</text>
</comment>
<dbReference type="InterPro" id="IPR036866">
    <property type="entry name" value="RibonucZ/Hydroxyglut_hydro"/>
</dbReference>
<keyword evidence="6" id="KW-0255">Endonuclease</keyword>
<keyword evidence="3" id="KW-0819">tRNA processing</keyword>
<organism evidence="9 10">
    <name type="scientific">Discina gigas</name>
    <dbReference type="NCBI Taxonomy" id="1032678"/>
    <lineage>
        <taxon>Eukaryota</taxon>
        <taxon>Fungi</taxon>
        <taxon>Dikarya</taxon>
        <taxon>Ascomycota</taxon>
        <taxon>Pezizomycotina</taxon>
        <taxon>Pezizomycetes</taxon>
        <taxon>Pezizales</taxon>
        <taxon>Discinaceae</taxon>
        <taxon>Discina</taxon>
    </lineage>
</organism>
<keyword evidence="8" id="KW-0862">Zinc</keyword>
<dbReference type="Proteomes" id="UP001447188">
    <property type="component" value="Unassembled WGS sequence"/>
</dbReference>
<name>A0ABR3GH05_9PEZI</name>
<dbReference type="InterPro" id="IPR013471">
    <property type="entry name" value="RNase_Z/BN"/>
</dbReference>
<evidence type="ECO:0000313" key="10">
    <source>
        <dbReference type="Proteomes" id="UP001447188"/>
    </source>
</evidence>
<protein>
    <recommendedName>
        <fullName evidence="11">Metallo-beta-lactamase domain-containing protein</fullName>
    </recommendedName>
</protein>
<dbReference type="HAMAP" id="MF_01818">
    <property type="entry name" value="RNase_Z_BN"/>
    <property type="match status" value="1"/>
</dbReference>
<sequence>MPPPITIIPLGTSSAVPSSTRNQSSLAILLPSSSTLLFDVGEGTQHQLQRFRSTTPHVKLGKVEKIFITHLHGDHVFGLCPLLATLMNGAGGAENDPRVLGAAAADPSLEDSKPRIELYGPQGLRDYIRSNLTLTYTHLDGIYVVHELHLPGAVPSDPAATLYPKELPTGRNIHPDAAGIWRDVCVWPHATQGYAEFTLSAAPIAHTVPCVGYVLVESALPGKIPGDYVKRIAAHKAALVKSSGYMNPMEWLRLLQSPMCPADTVLELPDGSRLVRPPLRPGRKITVLGDTSDPGAIIPLAVGSDVLIHEATNAWLPGVDPLTKGSEDYATVEERSKSRGHSTPEMAGRFAKTIGLGERQEAEEQREGLLILNHFSSRYKDDLADGPGGQAEKVMHSIRMCAERAWVNECVGSGLNGGDIIMEGRRVVCARDGVPIGVKA</sequence>
<evidence type="ECO:0000256" key="2">
    <source>
        <dbReference type="ARBA" id="ARBA00011738"/>
    </source>
</evidence>
<evidence type="ECO:0000256" key="3">
    <source>
        <dbReference type="ARBA" id="ARBA00022694"/>
    </source>
</evidence>
<gene>
    <name evidence="9" type="ORF">Q9L58_006066</name>
</gene>
<evidence type="ECO:0000256" key="1">
    <source>
        <dbReference type="ARBA" id="ARBA00001947"/>
    </source>
</evidence>
<comment type="cofactor">
    <cofactor evidence="1">
        <name>Zn(2+)</name>
        <dbReference type="ChEBI" id="CHEBI:29105"/>
    </cofactor>
</comment>
<evidence type="ECO:0000256" key="4">
    <source>
        <dbReference type="ARBA" id="ARBA00022722"/>
    </source>
</evidence>
<evidence type="ECO:0000256" key="7">
    <source>
        <dbReference type="ARBA" id="ARBA00022801"/>
    </source>
</evidence>
<accession>A0ABR3GH05</accession>
<dbReference type="SUPFAM" id="SSF56281">
    <property type="entry name" value="Metallo-hydrolase/oxidoreductase"/>
    <property type="match status" value="1"/>
</dbReference>
<dbReference type="CDD" id="cd07717">
    <property type="entry name" value="RNaseZ_ZiPD-like_MBL-fold"/>
    <property type="match status" value="1"/>
</dbReference>